<dbReference type="Proteomes" id="UP000179467">
    <property type="component" value="Unassembled WGS sequence"/>
</dbReference>
<protein>
    <recommendedName>
        <fullName evidence="4">Anti-sigma factor</fullName>
    </recommendedName>
</protein>
<comment type="caution">
    <text evidence="2">The sequence shown here is derived from an EMBL/GenBank/DDBJ whole genome shotgun (WGS) entry which is preliminary data.</text>
</comment>
<keyword evidence="1" id="KW-0812">Transmembrane</keyword>
<organism evidence="2 3">
    <name type="scientific">Edaphosphingomonas haloaromaticamans</name>
    <dbReference type="NCBI Taxonomy" id="653954"/>
    <lineage>
        <taxon>Bacteria</taxon>
        <taxon>Pseudomonadati</taxon>
        <taxon>Pseudomonadota</taxon>
        <taxon>Alphaproteobacteria</taxon>
        <taxon>Sphingomonadales</taxon>
        <taxon>Rhizorhabdaceae</taxon>
        <taxon>Edaphosphingomonas</taxon>
    </lineage>
</organism>
<name>A0A1S1H7W5_9SPHN</name>
<evidence type="ECO:0000256" key="1">
    <source>
        <dbReference type="SAM" id="Phobius"/>
    </source>
</evidence>
<sequence>MTTDRNRICDIDINAYVDGELDAARACEVERHLSQRPNDAARVMEDLAGRSALRLIAGKARPFTPRAERRAGGTRLSLAAVIAFAGLSVMTLVLPNAGGQSVASPPSYLDDAMMSHRITLMRARMASQPEAPNLDVHDLMRETGIRVPRLPAGWRVLDAQLFPSEYGPALQMLVHTEDKGVLSIFAVRGASTAPTEPSAERMDGRSIAYWRKGDLSYALIGDGTPEEIDRIADHLEDGGLEQADAAIRPPAHRVTALPVLPDASARRANAPA</sequence>
<gene>
    <name evidence="2" type="ORF">BHE75_00153</name>
</gene>
<keyword evidence="1" id="KW-1133">Transmembrane helix</keyword>
<reference evidence="2 3" key="1">
    <citation type="submission" date="2016-09" db="EMBL/GenBank/DDBJ databases">
        <title>Metabolic pathway, cell adaptation mechanisms and a novel monoxygenase revealed through proteogenomic-transcription analysis of a Sphingomonas haloaromaticamans strain degrading the fungicide ortho-phenylphenol.</title>
        <authorList>
            <person name="Perruchon C."/>
            <person name="Papadopoulou E.S."/>
            <person name="Rousidou C."/>
            <person name="Vasileiadis S."/>
            <person name="Tanou G."/>
            <person name="Amoutzias G."/>
            <person name="Molassiotis A."/>
            <person name="Karpouzas D.G."/>
        </authorList>
    </citation>
    <scope>NUCLEOTIDE SEQUENCE [LARGE SCALE GENOMIC DNA]</scope>
    <source>
        <strain evidence="2 3">P3</strain>
    </source>
</reference>
<dbReference type="EMBL" id="MIPT01000001">
    <property type="protein sequence ID" value="OHT18184.1"/>
    <property type="molecule type" value="Genomic_DNA"/>
</dbReference>
<dbReference type="AlphaFoldDB" id="A0A1S1H7W5"/>
<feature type="transmembrane region" description="Helical" evidence="1">
    <location>
        <begin position="76"/>
        <end position="94"/>
    </location>
</feature>
<accession>A0A1S1H7W5</accession>
<evidence type="ECO:0000313" key="2">
    <source>
        <dbReference type="EMBL" id="OHT18184.1"/>
    </source>
</evidence>
<keyword evidence="3" id="KW-1185">Reference proteome</keyword>
<proteinExistence type="predicted"/>
<keyword evidence="1" id="KW-0472">Membrane</keyword>
<evidence type="ECO:0008006" key="4">
    <source>
        <dbReference type="Google" id="ProtNLM"/>
    </source>
</evidence>
<evidence type="ECO:0000313" key="3">
    <source>
        <dbReference type="Proteomes" id="UP000179467"/>
    </source>
</evidence>
<dbReference type="RefSeq" id="WP_070931715.1">
    <property type="nucleotide sequence ID" value="NZ_MIPT01000001.1"/>
</dbReference>